<dbReference type="Gene3D" id="3.10.580.10">
    <property type="entry name" value="CBS-domain"/>
    <property type="match status" value="1"/>
</dbReference>
<dbReference type="InterPro" id="IPR000644">
    <property type="entry name" value="CBS_dom"/>
</dbReference>
<dbReference type="InterPro" id="IPR051257">
    <property type="entry name" value="Diverse_CBS-Domain"/>
</dbReference>
<evidence type="ECO:0000313" key="4">
    <source>
        <dbReference type="EMBL" id="MDQ0167766.1"/>
    </source>
</evidence>
<dbReference type="InterPro" id="IPR045865">
    <property type="entry name" value="ACT-like_dom_sf"/>
</dbReference>
<gene>
    <name evidence="4" type="ORF">J2S11_003695</name>
</gene>
<comment type="caution">
    <text evidence="4">The sequence shown here is derived from an EMBL/GenBank/DDBJ whole genome shotgun (WGS) entry which is preliminary data.</text>
</comment>
<keyword evidence="1 2" id="KW-0129">CBS domain</keyword>
<sequence>MNALMYMIPKEKLELAKQTDSVEDILKRMKEGSFKTLPVIDEAKHFVGVIHESSIYESFFYNEVKKEEFLQAEIRPLVKENVLTVDKGTDFFEVILRMEKLDIHFLPIVDSAQQFMGIVTRNKIFEAFESAFGHNRDGYLIEVVSIDAKGQLARLAKAISSTHSNIASMVHFDVNVASLERVIVKVETEKIEEVLENISNEGFRVTNHRFVQKVKQS</sequence>
<accession>A0ABT9W3E1</accession>
<dbReference type="Pfam" id="PF00571">
    <property type="entry name" value="CBS"/>
    <property type="match status" value="2"/>
</dbReference>
<proteinExistence type="predicted"/>
<feature type="domain" description="CBS" evidence="3">
    <location>
        <begin position="7"/>
        <end position="67"/>
    </location>
</feature>
<dbReference type="PANTHER" id="PTHR43080">
    <property type="entry name" value="CBS DOMAIN-CONTAINING PROTEIN CBSX3, MITOCHONDRIAL"/>
    <property type="match status" value="1"/>
</dbReference>
<evidence type="ECO:0000256" key="2">
    <source>
        <dbReference type="PROSITE-ProRule" id="PRU00703"/>
    </source>
</evidence>
<name>A0ABT9W3E1_9BACI</name>
<dbReference type="CDD" id="cd02205">
    <property type="entry name" value="CBS_pair_SF"/>
    <property type="match status" value="1"/>
</dbReference>
<organism evidence="4 5">
    <name type="scientific">Caldalkalibacillus horti</name>
    <dbReference type="NCBI Taxonomy" id="77523"/>
    <lineage>
        <taxon>Bacteria</taxon>
        <taxon>Bacillati</taxon>
        <taxon>Bacillota</taxon>
        <taxon>Bacilli</taxon>
        <taxon>Bacillales</taxon>
        <taxon>Bacillaceae</taxon>
        <taxon>Caldalkalibacillus</taxon>
    </lineage>
</organism>
<dbReference type="SMART" id="SM00116">
    <property type="entry name" value="CBS"/>
    <property type="match status" value="2"/>
</dbReference>
<dbReference type="EMBL" id="JAUSTY010000020">
    <property type="protein sequence ID" value="MDQ0167766.1"/>
    <property type="molecule type" value="Genomic_DNA"/>
</dbReference>
<protein>
    <submittedName>
        <fullName evidence="4">Signal-transduction protein with cAMP-binding, CBS, and nucleotidyltransferase domain</fullName>
    </submittedName>
</protein>
<dbReference type="InterPro" id="IPR046342">
    <property type="entry name" value="CBS_dom_sf"/>
</dbReference>
<evidence type="ECO:0000259" key="3">
    <source>
        <dbReference type="PROSITE" id="PS51371"/>
    </source>
</evidence>
<feature type="domain" description="CBS" evidence="3">
    <location>
        <begin position="77"/>
        <end position="136"/>
    </location>
</feature>
<dbReference type="Proteomes" id="UP001235840">
    <property type="component" value="Unassembled WGS sequence"/>
</dbReference>
<dbReference type="PROSITE" id="PS51371">
    <property type="entry name" value="CBS"/>
    <property type="match status" value="2"/>
</dbReference>
<keyword evidence="5" id="KW-1185">Reference proteome</keyword>
<evidence type="ECO:0000256" key="1">
    <source>
        <dbReference type="ARBA" id="ARBA00023122"/>
    </source>
</evidence>
<dbReference type="PANTHER" id="PTHR43080:SF11">
    <property type="entry name" value="CBS DOMAIN CONTAINING PROTEIN"/>
    <property type="match status" value="1"/>
</dbReference>
<dbReference type="SUPFAM" id="SSF54631">
    <property type="entry name" value="CBS-domain pair"/>
    <property type="match status" value="1"/>
</dbReference>
<dbReference type="SUPFAM" id="SSF55021">
    <property type="entry name" value="ACT-like"/>
    <property type="match status" value="1"/>
</dbReference>
<reference evidence="4 5" key="1">
    <citation type="submission" date="2023-07" db="EMBL/GenBank/DDBJ databases">
        <title>Genomic Encyclopedia of Type Strains, Phase IV (KMG-IV): sequencing the most valuable type-strain genomes for metagenomic binning, comparative biology and taxonomic classification.</title>
        <authorList>
            <person name="Goeker M."/>
        </authorList>
    </citation>
    <scope>NUCLEOTIDE SEQUENCE [LARGE SCALE GENOMIC DNA]</scope>
    <source>
        <strain evidence="4 5">DSM 12751</strain>
    </source>
</reference>
<dbReference type="RefSeq" id="WP_307396947.1">
    <property type="nucleotide sequence ID" value="NZ_BAAADK010000049.1"/>
</dbReference>
<evidence type="ECO:0000313" key="5">
    <source>
        <dbReference type="Proteomes" id="UP001235840"/>
    </source>
</evidence>